<dbReference type="PANTHER" id="PTHR32432">
    <property type="entry name" value="CELL DIVISION PROTEIN FTSA-RELATED"/>
    <property type="match status" value="1"/>
</dbReference>
<dbReference type="InterPro" id="IPR005883">
    <property type="entry name" value="PilM"/>
</dbReference>
<dbReference type="InterPro" id="IPR043129">
    <property type="entry name" value="ATPase_NBD"/>
</dbReference>
<dbReference type="Pfam" id="PF11104">
    <property type="entry name" value="PilM_2"/>
    <property type="match status" value="1"/>
</dbReference>
<dbReference type="EMBL" id="JAWDIQ010000001">
    <property type="protein sequence ID" value="MDY0408713.1"/>
    <property type="molecule type" value="Genomic_DNA"/>
</dbReference>
<evidence type="ECO:0000259" key="1">
    <source>
        <dbReference type="SMART" id="SM00842"/>
    </source>
</evidence>
<dbReference type="InterPro" id="IPR050696">
    <property type="entry name" value="FtsA/MreB"/>
</dbReference>
<gene>
    <name evidence="2" type="primary">pilM</name>
    <name evidence="2" type="ORF">RWD45_09295</name>
</gene>
<reference evidence="2 3" key="1">
    <citation type="submission" date="2023-10" db="EMBL/GenBank/DDBJ databases">
        <title>Virgibacillus soli CC-YMP-6 genome.</title>
        <authorList>
            <person name="Miliotis G."/>
            <person name="Sengupta P."/>
            <person name="Hameed A."/>
            <person name="Chuvochina M."/>
            <person name="Mcdonagh F."/>
            <person name="Simpson A.C."/>
            <person name="Singh N.K."/>
            <person name="Rekha P.D."/>
            <person name="Raman K."/>
            <person name="Hugenholtz P."/>
            <person name="Venkateswaran K."/>
        </authorList>
    </citation>
    <scope>NUCLEOTIDE SEQUENCE [LARGE SCALE GENOMIC DNA]</scope>
    <source>
        <strain evidence="2 3">CC-YMP-6</strain>
    </source>
</reference>
<name>A0ABU5CTH4_9BACI</name>
<dbReference type="SUPFAM" id="SSF53067">
    <property type="entry name" value="Actin-like ATPase domain"/>
    <property type="match status" value="2"/>
</dbReference>
<dbReference type="Gene3D" id="3.30.420.40">
    <property type="match status" value="2"/>
</dbReference>
<dbReference type="PANTHER" id="PTHR32432:SF3">
    <property type="entry name" value="ETHANOLAMINE UTILIZATION PROTEIN EUTJ"/>
    <property type="match status" value="1"/>
</dbReference>
<sequence length="351" mass="38520">MENLIFALDIGTRSVTGIILKRENNMYRLVDYYMKEHHGRYMQDGQIHHVLEVSEVIHHVKETLEKKHGNLVKVCVAAAGRSLKTNTGVASRQINHTPITDEETIKHLELSAVNQAQEQLLTEFSGHEAQFYCVGYSVLHYKLDNEIIGSLIDQSGQVASVEIIATFLPKVVIESLLSALHRAGLELEALTLEPIAAIHVLIPESMRRLNVALVDIGAGTSDIAITNQGTVTAYGMVPNAGDEITEAISDHYLLDFPLAEQAKREVVNNGETVVHDILGFDTTITYADLVAHIEPAIESLASTIAEEIFRLNHVSPKAVMLIGGGSLTPEVNENTRGQIKFTDKPSCSQTT</sequence>
<organism evidence="2 3">
    <name type="scientific">Paracerasibacillus soli</name>
    <dbReference type="NCBI Taxonomy" id="480284"/>
    <lineage>
        <taxon>Bacteria</taxon>
        <taxon>Bacillati</taxon>
        <taxon>Bacillota</taxon>
        <taxon>Bacilli</taxon>
        <taxon>Bacillales</taxon>
        <taxon>Bacillaceae</taxon>
        <taxon>Paracerasibacillus</taxon>
    </lineage>
</organism>
<proteinExistence type="predicted"/>
<comment type="caution">
    <text evidence="2">The sequence shown here is derived from an EMBL/GenBank/DDBJ whole genome shotgun (WGS) entry which is preliminary data.</text>
</comment>
<feature type="domain" description="SHS2" evidence="1">
    <location>
        <begin position="5"/>
        <end position="201"/>
    </location>
</feature>
<protein>
    <submittedName>
        <fullName evidence="2">Pilus assembly protein PilM</fullName>
    </submittedName>
</protein>
<evidence type="ECO:0000313" key="2">
    <source>
        <dbReference type="EMBL" id="MDY0408713.1"/>
    </source>
</evidence>
<evidence type="ECO:0000313" key="3">
    <source>
        <dbReference type="Proteomes" id="UP001275315"/>
    </source>
</evidence>
<dbReference type="CDD" id="cd24004">
    <property type="entry name" value="ASKHA_NBD_PilM-like"/>
    <property type="match status" value="1"/>
</dbReference>
<accession>A0ABU5CTH4</accession>
<keyword evidence="3" id="KW-1185">Reference proteome</keyword>
<dbReference type="SMART" id="SM00842">
    <property type="entry name" value="FtsA"/>
    <property type="match status" value="1"/>
</dbReference>
<dbReference type="RefSeq" id="WP_320379426.1">
    <property type="nucleotide sequence ID" value="NZ_JAWDIQ010000001.1"/>
</dbReference>
<dbReference type="Proteomes" id="UP001275315">
    <property type="component" value="Unassembled WGS sequence"/>
</dbReference>
<dbReference type="InterPro" id="IPR003494">
    <property type="entry name" value="SHS2_FtsA"/>
</dbReference>